<feature type="domain" description="Impact N-terminal" evidence="2">
    <location>
        <begin position="21"/>
        <end position="125"/>
    </location>
</feature>
<comment type="similarity">
    <text evidence="1">Belongs to the IMPACT family.</text>
</comment>
<name>A0A454C9C9_METHO</name>
<sequence>MLVIIYNNFYYNKTMAILEIKKSKFISYKFNIKSKDDVKLLKEQLKNQHQKARHIVYAYLVIENGVQCGGMSDDGEPSGTAGKPLYFLLERNKLNNCVLFVVRYFGGIKLGASKLIRAYSKVANDEIKSSNQ</sequence>
<evidence type="ECO:0000256" key="1">
    <source>
        <dbReference type="ARBA" id="ARBA00007665"/>
    </source>
</evidence>
<dbReference type="InterPro" id="IPR020568">
    <property type="entry name" value="Ribosomal_Su5_D2-typ_SF"/>
</dbReference>
<evidence type="ECO:0000259" key="2">
    <source>
        <dbReference type="Pfam" id="PF01205"/>
    </source>
</evidence>
<gene>
    <name evidence="3" type="ORF">KN71_000910</name>
</gene>
<dbReference type="PANTHER" id="PTHR16301:SF20">
    <property type="entry name" value="IMPACT FAMILY MEMBER YIGZ"/>
    <property type="match status" value="1"/>
</dbReference>
<evidence type="ECO:0000313" key="4">
    <source>
        <dbReference type="Proteomes" id="UP000029712"/>
    </source>
</evidence>
<dbReference type="Pfam" id="PF01205">
    <property type="entry name" value="Impact_N"/>
    <property type="match status" value="1"/>
</dbReference>
<evidence type="ECO:0000313" key="3">
    <source>
        <dbReference type="EMBL" id="AYN65265.1"/>
    </source>
</evidence>
<dbReference type="AlphaFoldDB" id="A0A454C9C9"/>
<dbReference type="EMBL" id="CP033021">
    <property type="protein sequence ID" value="AYN65265.1"/>
    <property type="molecule type" value="Genomic_DNA"/>
</dbReference>
<dbReference type="InterPro" id="IPR036956">
    <property type="entry name" value="Impact_N_sf"/>
</dbReference>
<dbReference type="PANTHER" id="PTHR16301">
    <property type="entry name" value="IMPACT-RELATED"/>
    <property type="match status" value="1"/>
</dbReference>
<dbReference type="Gene3D" id="3.30.230.30">
    <property type="entry name" value="Impact, N-terminal domain"/>
    <property type="match status" value="1"/>
</dbReference>
<dbReference type="InterPro" id="IPR023582">
    <property type="entry name" value="Impact"/>
</dbReference>
<reference evidence="3 4" key="1">
    <citation type="submission" date="2014-08" db="EMBL/GenBank/DDBJ databases">
        <authorList>
            <person name="Kuleshov K."/>
            <person name="Dedkov V."/>
            <person name="Markelov M."/>
            <person name="Pimkina E."/>
        </authorList>
    </citation>
    <scope>NUCLEOTIDE SEQUENCE [LARGE SCALE GENOMIC DNA]</scope>
    <source>
        <strain evidence="4">TOA</strain>
    </source>
</reference>
<proteinExistence type="inferred from homology"/>
<dbReference type="GO" id="GO:0006446">
    <property type="term" value="P:regulation of translational initiation"/>
    <property type="evidence" value="ECO:0007669"/>
    <property type="project" value="TreeGrafter"/>
</dbReference>
<protein>
    <submittedName>
        <fullName evidence="3">YigZ family protein</fullName>
    </submittedName>
</protein>
<accession>A0A454C9C9</accession>
<dbReference type="SUPFAM" id="SSF54211">
    <property type="entry name" value="Ribosomal protein S5 domain 2-like"/>
    <property type="match status" value="1"/>
</dbReference>
<dbReference type="OrthoDB" id="9813771at2"/>
<dbReference type="GO" id="GO:0005737">
    <property type="term" value="C:cytoplasm"/>
    <property type="evidence" value="ECO:0007669"/>
    <property type="project" value="TreeGrafter"/>
</dbReference>
<dbReference type="InterPro" id="IPR001498">
    <property type="entry name" value="Impact_N"/>
</dbReference>
<dbReference type="Proteomes" id="UP000029712">
    <property type="component" value="Chromosome"/>
</dbReference>
<reference evidence="3 4" key="2">
    <citation type="submission" date="2018-10" db="EMBL/GenBank/DDBJ databases">
        <title>Detection and isolation of Mycoplasma hominis as a predominant microorganism from pelvic cavity of patient with salpingitis and tubo-ovarian abscess.</title>
        <authorList>
            <person name="Guschin A.E."/>
            <person name="Khayrullina G.A."/>
            <person name="Rakovskaya I.V."/>
            <person name="Shelenkov A.A."/>
            <person name="Shagin D.A."/>
        </authorList>
    </citation>
    <scope>NUCLEOTIDE SEQUENCE [LARGE SCALE GENOMIC DNA]</scope>
    <source>
        <strain evidence="4">TOA</strain>
    </source>
</reference>
<organism evidence="3 4">
    <name type="scientific">Metamycoplasma hominis</name>
    <name type="common">Mycoplasma hominis</name>
    <dbReference type="NCBI Taxonomy" id="2098"/>
    <lineage>
        <taxon>Bacteria</taxon>
        <taxon>Bacillati</taxon>
        <taxon>Mycoplasmatota</taxon>
        <taxon>Mycoplasmoidales</taxon>
        <taxon>Metamycoplasmataceae</taxon>
        <taxon>Metamycoplasma</taxon>
    </lineage>
</organism>